<dbReference type="PROSITE" id="PS51186">
    <property type="entry name" value="GNAT"/>
    <property type="match status" value="1"/>
</dbReference>
<sequence>MDNMNIRPVTKNDIPQLLDLMCQYIVDFYKRPRPSKDSLSNLVNNLIDNPREGLQFVAEKDNELIGFATLYFTYSTLNVKRQAILNDLFVIPEMRRKKIGERLFLTCLSYIRENNFVGMVWETAKDNYVAQSLYKKMGGIQSEWIHYEIN</sequence>
<dbReference type="KEGG" id="gmc:GY4MC1_3908"/>
<evidence type="ECO:0000259" key="3">
    <source>
        <dbReference type="PROSITE" id="PS51186"/>
    </source>
</evidence>
<dbReference type="Gene3D" id="3.40.630.30">
    <property type="match status" value="1"/>
</dbReference>
<accession>A0A7U3YIQ9</accession>
<dbReference type="CDD" id="cd04301">
    <property type="entry name" value="NAT_SF"/>
    <property type="match status" value="1"/>
</dbReference>
<gene>
    <name evidence="4" type="ORF">GY4MC1_3908</name>
</gene>
<keyword evidence="4" id="KW-0614">Plasmid</keyword>
<dbReference type="EMBL" id="CP002294">
    <property type="protein sequence ID" value="ADP76518.1"/>
    <property type="molecule type" value="Genomic_DNA"/>
</dbReference>
<feature type="domain" description="N-acetyltransferase" evidence="3">
    <location>
        <begin position="4"/>
        <end position="150"/>
    </location>
</feature>
<dbReference type="Pfam" id="PF00583">
    <property type="entry name" value="Acetyltransf_1"/>
    <property type="match status" value="1"/>
</dbReference>
<dbReference type="PANTHER" id="PTHR10545:SF42">
    <property type="entry name" value="ACETYLTRANSFERASE"/>
    <property type="match status" value="1"/>
</dbReference>
<protein>
    <submittedName>
        <fullName evidence="4">GCN5-related N-acetyltransferase</fullName>
    </submittedName>
</protein>
<dbReference type="AlphaFoldDB" id="A0A7U3YIQ9"/>
<dbReference type="InterPro" id="IPR051016">
    <property type="entry name" value="Diverse_Substrate_AcTransf"/>
</dbReference>
<evidence type="ECO:0000256" key="1">
    <source>
        <dbReference type="ARBA" id="ARBA00022679"/>
    </source>
</evidence>
<dbReference type="InterPro" id="IPR000182">
    <property type="entry name" value="GNAT_dom"/>
</dbReference>
<geneLocation type="plasmid" evidence="4">
    <name>pGY4MC101</name>
</geneLocation>
<dbReference type="InterPro" id="IPR016181">
    <property type="entry name" value="Acyl_CoA_acyltransferase"/>
</dbReference>
<evidence type="ECO:0000256" key="2">
    <source>
        <dbReference type="ARBA" id="ARBA00023315"/>
    </source>
</evidence>
<organism evidence="4">
    <name type="scientific">Geobacillus sp. (strain Y4.1MC1)</name>
    <dbReference type="NCBI Taxonomy" id="581103"/>
    <lineage>
        <taxon>Bacteria</taxon>
        <taxon>Bacillati</taxon>
        <taxon>Bacillota</taxon>
        <taxon>Bacilli</taxon>
        <taxon>Bacillales</taxon>
        <taxon>Anoxybacillaceae</taxon>
        <taxon>Geobacillus</taxon>
    </lineage>
</organism>
<keyword evidence="2" id="KW-0012">Acyltransferase</keyword>
<keyword evidence="1 4" id="KW-0808">Transferase</keyword>
<dbReference type="GO" id="GO:0008080">
    <property type="term" value="F:N-acetyltransferase activity"/>
    <property type="evidence" value="ECO:0007669"/>
    <property type="project" value="TreeGrafter"/>
</dbReference>
<name>A0A7U3YIQ9_GEOS0</name>
<reference evidence="4" key="1">
    <citation type="submission" date="2010-10" db="EMBL/GenBank/DDBJ databases">
        <title>Complete sequence of plasmid of Geobacillus sp. Y4.1MC1.</title>
        <authorList>
            <consortium name="US DOE Joint Genome Institute"/>
            <person name="Lucas S."/>
            <person name="Copeland A."/>
            <person name="Lapidus A."/>
            <person name="Cheng J.-F."/>
            <person name="Bruce D."/>
            <person name="Goodwin L."/>
            <person name="Pitluck S."/>
            <person name="Chertkov O."/>
            <person name="Zhang X."/>
            <person name="Detter J.C."/>
            <person name="Han C."/>
            <person name="Tapia R."/>
            <person name="Land M."/>
            <person name="Hauser L."/>
            <person name="Jeffries C."/>
            <person name="Kyrpides N."/>
            <person name="Ivanova N."/>
            <person name="Ovchinnikova G."/>
            <person name="Brumm P."/>
            <person name="Mead D."/>
            <person name="Woyke T."/>
        </authorList>
    </citation>
    <scope>NUCLEOTIDE SEQUENCE [LARGE SCALE GENOMIC DNA]</scope>
    <source>
        <strain evidence="4">Y4.1MC1</strain>
        <plasmid evidence="4">pGY4MC101</plasmid>
    </source>
</reference>
<dbReference type="SUPFAM" id="SSF55729">
    <property type="entry name" value="Acyl-CoA N-acyltransferases (Nat)"/>
    <property type="match status" value="1"/>
</dbReference>
<dbReference type="PANTHER" id="PTHR10545">
    <property type="entry name" value="DIAMINE N-ACETYLTRANSFERASE"/>
    <property type="match status" value="1"/>
</dbReference>
<evidence type="ECO:0000313" key="4">
    <source>
        <dbReference type="EMBL" id="ADP76518.1"/>
    </source>
</evidence>
<proteinExistence type="predicted"/>